<evidence type="ECO:0000313" key="1">
    <source>
        <dbReference type="EMBL" id="KKN23517.1"/>
    </source>
</evidence>
<dbReference type="InterPro" id="IPR011990">
    <property type="entry name" value="TPR-like_helical_dom_sf"/>
</dbReference>
<dbReference type="InterPro" id="IPR036249">
    <property type="entry name" value="Thioredoxin-like_sf"/>
</dbReference>
<sequence>MPVWHEATKEWVREGRLAVLGIAQEHHPDRCRLFAQWKGFDFPILHDPINVIGAKAVPLIIAIDEQGIVRAVRPQLEDFEQNFLNKSFKSIEKDVGPKAKPSAPDIDALRRQAELINSADAWRDLGDGLALWHSTTRIKDAISAYSQCLRIDPEDEAALFRLGVCYRMRHESTLRQAGDFQKAVDLWSQALAKDPNQYIWRRRIQQYGSRLDKPYPFYDWMEKAEKDIKARGEEPVALQILPSESEIAQPIKKPIAALKKAVPPDPDGRIHRDTSGFIEAEVTAVPSSIDPGGSARIHVVFRPNVSLEAHWNNEAEPLRLWVELPEGWVIDARLLVAPQPEEIESAELRRFDFDIQSPKNAASGHVRLSAYALYYACEGIKGTCQFLRQDIDIEIDVIR</sequence>
<organism evidence="1">
    <name type="scientific">marine sediment metagenome</name>
    <dbReference type="NCBI Taxonomy" id="412755"/>
    <lineage>
        <taxon>unclassified sequences</taxon>
        <taxon>metagenomes</taxon>
        <taxon>ecological metagenomes</taxon>
    </lineage>
</organism>
<dbReference type="Gene3D" id="1.25.40.10">
    <property type="entry name" value="Tetratricopeptide repeat domain"/>
    <property type="match status" value="1"/>
</dbReference>
<comment type="caution">
    <text evidence="1">The sequence shown here is derived from an EMBL/GenBank/DDBJ whole genome shotgun (WGS) entry which is preliminary data.</text>
</comment>
<reference evidence="1" key="1">
    <citation type="journal article" date="2015" name="Nature">
        <title>Complex archaea that bridge the gap between prokaryotes and eukaryotes.</title>
        <authorList>
            <person name="Spang A."/>
            <person name="Saw J.H."/>
            <person name="Jorgensen S.L."/>
            <person name="Zaremba-Niedzwiedzka K."/>
            <person name="Martijn J."/>
            <person name="Lind A.E."/>
            <person name="van Eijk R."/>
            <person name="Schleper C."/>
            <person name="Guy L."/>
            <person name="Ettema T.J."/>
        </authorList>
    </citation>
    <scope>NUCLEOTIDE SEQUENCE</scope>
</reference>
<dbReference type="AlphaFoldDB" id="A0A0F9PG93"/>
<dbReference type="SUPFAM" id="SSF52833">
    <property type="entry name" value="Thioredoxin-like"/>
    <property type="match status" value="1"/>
</dbReference>
<proteinExistence type="predicted"/>
<dbReference type="EMBL" id="LAZR01002963">
    <property type="protein sequence ID" value="KKN23517.1"/>
    <property type="molecule type" value="Genomic_DNA"/>
</dbReference>
<protein>
    <submittedName>
        <fullName evidence="1">Uncharacterized protein</fullName>
    </submittedName>
</protein>
<name>A0A0F9PG93_9ZZZZ</name>
<dbReference type="Pfam" id="PF06552">
    <property type="entry name" value="TOM20_plant"/>
    <property type="match status" value="1"/>
</dbReference>
<gene>
    <name evidence="1" type="ORF">LCGC14_0904170</name>
</gene>
<accession>A0A0F9PG93</accession>
<dbReference type="Gene3D" id="3.40.30.10">
    <property type="entry name" value="Glutaredoxin"/>
    <property type="match status" value="1"/>
</dbReference>
<dbReference type="SUPFAM" id="SSF48452">
    <property type="entry name" value="TPR-like"/>
    <property type="match status" value="1"/>
</dbReference>